<sequence>MKEFFVVIKNENGDSISEAIMVALCEIPHIGDYVVIDDENNITKNDQTSYLNFVCLLHLPESETSGFRFKVVGRNFFRKNGEASVCLELQHEPELTN</sequence>
<proteinExistence type="predicted"/>
<accession>A0A1T4JNL0</accession>
<dbReference type="EMBL" id="FUWL01000003">
    <property type="protein sequence ID" value="SJZ31625.1"/>
    <property type="molecule type" value="Genomic_DNA"/>
</dbReference>
<evidence type="ECO:0000313" key="2">
    <source>
        <dbReference type="Proteomes" id="UP000189956"/>
    </source>
</evidence>
<evidence type="ECO:0000313" key="1">
    <source>
        <dbReference type="EMBL" id="SJZ31625.1"/>
    </source>
</evidence>
<name>A0A1T4JNL0_PORCN</name>
<reference evidence="1 2" key="1">
    <citation type="submission" date="2017-02" db="EMBL/GenBank/DDBJ databases">
        <authorList>
            <person name="Peterson S.W."/>
        </authorList>
    </citation>
    <scope>NUCLEOTIDE SEQUENCE [LARGE SCALE GENOMIC DNA]</scope>
    <source>
        <strain evidence="1 2">ATCC 700135</strain>
    </source>
</reference>
<gene>
    <name evidence="1" type="ORF">SAMN02745205_00146</name>
</gene>
<dbReference type="Proteomes" id="UP000189956">
    <property type="component" value="Unassembled WGS sequence"/>
</dbReference>
<protein>
    <submittedName>
        <fullName evidence="1">Uncharacterized protein</fullName>
    </submittedName>
</protein>
<dbReference type="RefSeq" id="WP_025003731.1">
    <property type="nucleotide sequence ID" value="NZ_FUWL01000003.1"/>
</dbReference>
<dbReference type="AlphaFoldDB" id="A0A1T4JNL0"/>
<organism evidence="1 2">
    <name type="scientific">Porphyromonas cangingivalis</name>
    <dbReference type="NCBI Taxonomy" id="36874"/>
    <lineage>
        <taxon>Bacteria</taxon>
        <taxon>Pseudomonadati</taxon>
        <taxon>Bacteroidota</taxon>
        <taxon>Bacteroidia</taxon>
        <taxon>Bacteroidales</taxon>
        <taxon>Porphyromonadaceae</taxon>
        <taxon>Porphyromonas</taxon>
    </lineage>
</organism>